<evidence type="ECO:0000256" key="2">
    <source>
        <dbReference type="ARBA" id="ARBA00005944"/>
    </source>
</evidence>
<evidence type="ECO:0000313" key="8">
    <source>
        <dbReference type="EMBL" id="KAJ8279122.1"/>
    </source>
</evidence>
<feature type="compositionally biased region" description="Basic and acidic residues" evidence="7">
    <location>
        <begin position="265"/>
        <end position="277"/>
    </location>
</feature>
<keyword evidence="5" id="KW-1133">Transmembrane helix</keyword>
<dbReference type="Pfam" id="PF05934">
    <property type="entry name" value="MCLC"/>
    <property type="match status" value="1"/>
</dbReference>
<evidence type="ECO:0000256" key="4">
    <source>
        <dbReference type="ARBA" id="ARBA00022692"/>
    </source>
</evidence>
<dbReference type="AlphaFoldDB" id="A0A9Q1I1V2"/>
<keyword evidence="9" id="KW-1185">Reference proteome</keyword>
<evidence type="ECO:0000256" key="6">
    <source>
        <dbReference type="ARBA" id="ARBA00023136"/>
    </source>
</evidence>
<dbReference type="OrthoDB" id="8946660at2759"/>
<feature type="region of interest" description="Disordered" evidence="7">
    <location>
        <begin position="241"/>
        <end position="335"/>
    </location>
</feature>
<organism evidence="8 9">
    <name type="scientific">Conger conger</name>
    <name type="common">Conger eel</name>
    <name type="synonym">Muraena conger</name>
    <dbReference type="NCBI Taxonomy" id="82655"/>
    <lineage>
        <taxon>Eukaryota</taxon>
        <taxon>Metazoa</taxon>
        <taxon>Chordata</taxon>
        <taxon>Craniata</taxon>
        <taxon>Vertebrata</taxon>
        <taxon>Euteleostomi</taxon>
        <taxon>Actinopterygii</taxon>
        <taxon>Neopterygii</taxon>
        <taxon>Teleostei</taxon>
        <taxon>Anguilliformes</taxon>
        <taxon>Congridae</taxon>
        <taxon>Conger</taxon>
    </lineage>
</organism>
<dbReference type="Proteomes" id="UP001152803">
    <property type="component" value="Unassembled WGS sequence"/>
</dbReference>
<dbReference type="InterPro" id="IPR009231">
    <property type="entry name" value="Chloride_chnl_CLIC-like"/>
</dbReference>
<evidence type="ECO:0000256" key="1">
    <source>
        <dbReference type="ARBA" id="ARBA00004141"/>
    </source>
</evidence>
<name>A0A9Q1I1V2_CONCO</name>
<evidence type="ECO:0000256" key="3">
    <source>
        <dbReference type="ARBA" id="ARBA00015571"/>
    </source>
</evidence>
<dbReference type="EMBL" id="JAFJMO010000004">
    <property type="protein sequence ID" value="KAJ8279122.1"/>
    <property type="molecule type" value="Genomic_DNA"/>
</dbReference>
<accession>A0A9Q1I1V2</accession>
<reference evidence="8" key="1">
    <citation type="journal article" date="2023" name="Science">
        <title>Genome structures resolve the early diversification of teleost fishes.</title>
        <authorList>
            <person name="Parey E."/>
            <person name="Louis A."/>
            <person name="Montfort J."/>
            <person name="Bouchez O."/>
            <person name="Roques C."/>
            <person name="Iampietro C."/>
            <person name="Lluch J."/>
            <person name="Castinel A."/>
            <person name="Donnadieu C."/>
            <person name="Desvignes T."/>
            <person name="Floi Bucao C."/>
            <person name="Jouanno E."/>
            <person name="Wen M."/>
            <person name="Mejri S."/>
            <person name="Dirks R."/>
            <person name="Jansen H."/>
            <person name="Henkel C."/>
            <person name="Chen W.J."/>
            <person name="Zahm M."/>
            <person name="Cabau C."/>
            <person name="Klopp C."/>
            <person name="Thompson A.W."/>
            <person name="Robinson-Rechavi M."/>
            <person name="Braasch I."/>
            <person name="Lecointre G."/>
            <person name="Bobe J."/>
            <person name="Postlethwait J.H."/>
            <person name="Berthelot C."/>
            <person name="Roest Crollius H."/>
            <person name="Guiguen Y."/>
        </authorList>
    </citation>
    <scope>NUCLEOTIDE SEQUENCE</scope>
    <source>
        <strain evidence="8">Concon-B</strain>
    </source>
</reference>
<comment type="similarity">
    <text evidence="2">Belongs to the chloride channel MCLC family.</text>
</comment>
<keyword evidence="4" id="KW-0812">Transmembrane</keyword>
<evidence type="ECO:0000313" key="9">
    <source>
        <dbReference type="Proteomes" id="UP001152803"/>
    </source>
</evidence>
<protein>
    <recommendedName>
        <fullName evidence="3">Chloride channel CLIC-like protein 1</fullName>
    </recommendedName>
</protein>
<evidence type="ECO:0000256" key="5">
    <source>
        <dbReference type="ARBA" id="ARBA00022989"/>
    </source>
</evidence>
<sequence length="335" mass="38475">MQYFNYPLTAKCRLTCSKPKIKSSLRKTDYLPPRVASQGIVTMTPRFFTFVFLGCTLPNVRGEEDDWIDPYNMTHYDSTSKTMRNIPEVPKKADTEGIASRYLDEKESPEISECFQKLVNLQRAIEDVKHKTSVLKQHPEFISAQNSKLNQLLKSIEQLRIPHDDDFCHLPWLCIHLEEARRFISVTFHEVATHFTNFTSNVLSEPGVTRSLLPLGCVTILLLFVCCRKRRRGQLVLRAEREQEQENDQQNDDLEQEQAQEQEQEGERDNPDPRHQGQEAAPPVEDLGPEQVEERRASEPPEQGSDASGDECCDENYSITKLPVTETEPDAQHCT</sequence>
<comment type="caution">
    <text evidence="8">The sequence shown here is derived from an EMBL/GenBank/DDBJ whole genome shotgun (WGS) entry which is preliminary data.</text>
</comment>
<dbReference type="GO" id="GO:0016020">
    <property type="term" value="C:membrane"/>
    <property type="evidence" value="ECO:0007669"/>
    <property type="project" value="UniProtKB-SubCell"/>
</dbReference>
<proteinExistence type="inferred from homology"/>
<dbReference type="PANTHER" id="PTHR34093">
    <property type="entry name" value="CHLORIDE CHANNEL CLIC-LIKE PROTEIN 1"/>
    <property type="match status" value="1"/>
</dbReference>
<keyword evidence="6" id="KW-0472">Membrane</keyword>
<dbReference type="GO" id="GO:0005254">
    <property type="term" value="F:chloride channel activity"/>
    <property type="evidence" value="ECO:0007669"/>
    <property type="project" value="TreeGrafter"/>
</dbReference>
<feature type="compositionally biased region" description="Acidic residues" evidence="7">
    <location>
        <begin position="245"/>
        <end position="264"/>
    </location>
</feature>
<gene>
    <name evidence="8" type="ORF">COCON_G00061880</name>
</gene>
<comment type="subcellular location">
    <subcellularLocation>
        <location evidence="1">Membrane</location>
        <topology evidence="1">Multi-pass membrane protein</topology>
    </subcellularLocation>
</comment>
<dbReference type="PANTHER" id="PTHR34093:SF1">
    <property type="entry name" value="CHLORIDE CHANNEL CLIC-LIKE PROTEIN 1"/>
    <property type="match status" value="1"/>
</dbReference>
<dbReference type="GO" id="GO:0005783">
    <property type="term" value="C:endoplasmic reticulum"/>
    <property type="evidence" value="ECO:0007669"/>
    <property type="project" value="TreeGrafter"/>
</dbReference>
<evidence type="ECO:0000256" key="7">
    <source>
        <dbReference type="SAM" id="MobiDB-lite"/>
    </source>
</evidence>